<dbReference type="PATRIC" id="fig|280505.15.peg.1981"/>
<protein>
    <submittedName>
        <fullName evidence="1">Uncharacterized protein</fullName>
    </submittedName>
</protein>
<sequence length="74" mass="8676">MTNFASLVLDRGQKETGEMVHHGFKMQFAETKKKTKVLSPLNVKSYPDIQKVPTILKFYDKFQIFLKVNEDIER</sequence>
<proteinExistence type="predicted"/>
<dbReference type="AlphaFoldDB" id="A0A0S2ISK2"/>
<dbReference type="Proteomes" id="UP000058857">
    <property type="component" value="Chromosome 1"/>
</dbReference>
<accession>A0A0S2ISK2</accession>
<evidence type="ECO:0000313" key="2">
    <source>
        <dbReference type="Proteomes" id="UP000058857"/>
    </source>
</evidence>
<name>A0A0S2ISK2_LEPBO</name>
<organism evidence="1">
    <name type="scientific">Leptospira borgpetersenii serovar Ballum</name>
    <dbReference type="NCBI Taxonomy" id="280505"/>
    <lineage>
        <taxon>Bacteria</taxon>
        <taxon>Pseudomonadati</taxon>
        <taxon>Spirochaetota</taxon>
        <taxon>Spirochaetia</taxon>
        <taxon>Leptospirales</taxon>
        <taxon>Leptospiraceae</taxon>
        <taxon>Leptospira</taxon>
    </lineage>
</organism>
<evidence type="ECO:0000313" key="1">
    <source>
        <dbReference type="EMBL" id="ALO26291.1"/>
    </source>
</evidence>
<gene>
    <name evidence="1" type="ORF">LBBP_02022</name>
</gene>
<dbReference type="EMBL" id="CP012029">
    <property type="protein sequence ID" value="ALO26291.1"/>
    <property type="molecule type" value="Genomic_DNA"/>
</dbReference>
<reference evidence="1 2" key="1">
    <citation type="journal article" date="2015" name="PLoS Negl. Trop. Dis.">
        <title>Distribution of Plasmids in Distinct Leptospira Pathogenic Species.</title>
        <authorList>
            <person name="Wang Y."/>
            <person name="Zhuang X."/>
            <person name="Zhong Y."/>
            <person name="Zhang C."/>
            <person name="Zhang Y."/>
            <person name="Zeng L."/>
            <person name="Zhu Y."/>
            <person name="He P."/>
            <person name="Dong K."/>
            <person name="Pal U."/>
            <person name="Guo X."/>
            <person name="Qin J."/>
        </authorList>
    </citation>
    <scope>NUCLEOTIDE SEQUENCE [LARGE SCALE GENOMIC DNA]</scope>
    <source>
        <strain evidence="1 2">56604</strain>
    </source>
</reference>